<feature type="transmembrane region" description="Helical" evidence="5">
    <location>
        <begin position="436"/>
        <end position="459"/>
    </location>
</feature>
<evidence type="ECO:0000256" key="1">
    <source>
        <dbReference type="ARBA" id="ARBA00005964"/>
    </source>
</evidence>
<organism evidence="7 8">
    <name type="scientific">Ditylenchus destructor</name>
    <dbReference type="NCBI Taxonomy" id="166010"/>
    <lineage>
        <taxon>Eukaryota</taxon>
        <taxon>Metazoa</taxon>
        <taxon>Ecdysozoa</taxon>
        <taxon>Nematoda</taxon>
        <taxon>Chromadorea</taxon>
        <taxon>Rhabditida</taxon>
        <taxon>Tylenchina</taxon>
        <taxon>Tylenchomorpha</taxon>
        <taxon>Sphaerularioidea</taxon>
        <taxon>Anguinidae</taxon>
        <taxon>Anguininae</taxon>
        <taxon>Ditylenchus</taxon>
    </lineage>
</organism>
<evidence type="ECO:0000256" key="5">
    <source>
        <dbReference type="SAM" id="Phobius"/>
    </source>
</evidence>
<comment type="similarity">
    <text evidence="1 4">Belongs to the type-B carboxylesterase/lipase family.</text>
</comment>
<feature type="domain" description="Carboxylesterase type B" evidence="6">
    <location>
        <begin position="94"/>
        <end position="181"/>
    </location>
</feature>
<dbReference type="Pfam" id="PF00135">
    <property type="entry name" value="COesterase"/>
    <property type="match status" value="2"/>
</dbReference>
<evidence type="ECO:0000313" key="8">
    <source>
        <dbReference type="Proteomes" id="UP001201812"/>
    </source>
</evidence>
<dbReference type="InterPro" id="IPR002018">
    <property type="entry name" value="CarbesteraseB"/>
</dbReference>
<dbReference type="AlphaFoldDB" id="A0AAD4R2M1"/>
<sequence length="490" mass="56026">MTFLESVNKSSARMGREQRFRLLHHSPTDHTHRVFIVFIITVFPREFLLHANASVRSKDYIAMNDEHPNNYSLSELNTTRQGSDMQTETQYIDVEISGGIVRGVISNVGSRPANVFRGIPQAEPPVGKLRFEQLRARQSWRPKVWNAMEYRPACLSNTSKTTSPQFNIDEDCIYTNIYADPECRKVFVICAYRIGFLGFLDLGNDDVVPRNLAFYDIIHNLEWARKEIRSFGGDPEQITIMGNSAGASFVIYLLQSPKVPRGMFKQAVVSSGIALIMRDLDRQPSLEILRRFKCLHDDKTNLTFTDRNKVECMRNVNANDIITVQRRNEDTLNLTFRGPETDTKLLPGEIFWDLLPSHKAHPLLITTTSVETTFFPNTLDVECRAVEMHKAYIPKAVHSVITITNFAKVLLKGKEKLIKNISDDPSRLRSTVWTPLGVPLELMVLLLLMVIMMAIFGAVRIMNRYRSYVSPATESTRIFSKDTTRRILYT</sequence>
<name>A0AAD4R2M1_9BILA</name>
<evidence type="ECO:0000256" key="4">
    <source>
        <dbReference type="RuleBase" id="RU361235"/>
    </source>
</evidence>
<keyword evidence="5" id="KW-0472">Membrane</keyword>
<keyword evidence="2" id="KW-0719">Serine esterase</keyword>
<gene>
    <name evidence="7" type="ORF">DdX_13393</name>
</gene>
<protein>
    <recommendedName>
        <fullName evidence="4">Carboxylic ester hydrolase</fullName>
        <ecNumber evidence="4">3.1.1.-</ecNumber>
    </recommendedName>
</protein>
<evidence type="ECO:0000259" key="6">
    <source>
        <dbReference type="Pfam" id="PF00135"/>
    </source>
</evidence>
<dbReference type="PANTHER" id="PTHR45580">
    <property type="entry name" value="PROTEIN CBG05369"/>
    <property type="match status" value="1"/>
</dbReference>
<evidence type="ECO:0000256" key="3">
    <source>
        <dbReference type="ARBA" id="ARBA00022801"/>
    </source>
</evidence>
<dbReference type="InterPro" id="IPR029058">
    <property type="entry name" value="AB_hydrolase_fold"/>
</dbReference>
<keyword evidence="3 4" id="KW-0378">Hydrolase</keyword>
<dbReference type="EC" id="3.1.1.-" evidence="4"/>
<keyword evidence="5" id="KW-1133">Transmembrane helix</keyword>
<dbReference type="Proteomes" id="UP001201812">
    <property type="component" value="Unassembled WGS sequence"/>
</dbReference>
<proteinExistence type="inferred from homology"/>
<dbReference type="Gene3D" id="3.40.50.1820">
    <property type="entry name" value="alpha/beta hydrolase"/>
    <property type="match status" value="2"/>
</dbReference>
<keyword evidence="5" id="KW-0812">Transmembrane</keyword>
<feature type="domain" description="Carboxylesterase type B" evidence="6">
    <location>
        <begin position="186"/>
        <end position="380"/>
    </location>
</feature>
<evidence type="ECO:0000256" key="2">
    <source>
        <dbReference type="ARBA" id="ARBA00022487"/>
    </source>
</evidence>
<accession>A0AAD4R2M1</accession>
<dbReference type="PANTHER" id="PTHR45580:SF6">
    <property type="entry name" value="CARBOXYLESTERASE TYPE B DOMAIN-CONTAINING PROTEIN"/>
    <property type="match status" value="1"/>
</dbReference>
<comment type="caution">
    <text evidence="7">The sequence shown here is derived from an EMBL/GenBank/DDBJ whole genome shotgun (WGS) entry which is preliminary data.</text>
</comment>
<dbReference type="PROSITE" id="PS00122">
    <property type="entry name" value="CARBOXYLESTERASE_B_1"/>
    <property type="match status" value="1"/>
</dbReference>
<dbReference type="SUPFAM" id="SSF53474">
    <property type="entry name" value="alpha/beta-Hydrolases"/>
    <property type="match status" value="1"/>
</dbReference>
<evidence type="ECO:0000313" key="7">
    <source>
        <dbReference type="EMBL" id="KAI1705781.1"/>
    </source>
</evidence>
<dbReference type="EMBL" id="JAKKPZ010000053">
    <property type="protein sequence ID" value="KAI1705781.1"/>
    <property type="molecule type" value="Genomic_DNA"/>
</dbReference>
<dbReference type="GO" id="GO:0052689">
    <property type="term" value="F:carboxylic ester hydrolase activity"/>
    <property type="evidence" value="ECO:0007669"/>
    <property type="project" value="UniProtKB-KW"/>
</dbReference>
<dbReference type="InterPro" id="IPR019826">
    <property type="entry name" value="Carboxylesterase_B_AS"/>
</dbReference>
<keyword evidence="8" id="KW-1185">Reference proteome</keyword>
<reference evidence="7" key="1">
    <citation type="submission" date="2022-01" db="EMBL/GenBank/DDBJ databases">
        <title>Genome Sequence Resource for Two Populations of Ditylenchus destructor, the Migratory Endoparasitic Phytonematode.</title>
        <authorList>
            <person name="Zhang H."/>
            <person name="Lin R."/>
            <person name="Xie B."/>
        </authorList>
    </citation>
    <scope>NUCLEOTIDE SEQUENCE</scope>
    <source>
        <strain evidence="7">BazhouSP</strain>
    </source>
</reference>